<accession>A0A0E9S9Q4</accession>
<name>A0A0E9S9Q4_ANGAN</name>
<reference evidence="1" key="2">
    <citation type="journal article" date="2015" name="Fish Shellfish Immunol.">
        <title>Early steps in the European eel (Anguilla anguilla)-Vibrio vulnificus interaction in the gills: Role of the RtxA13 toxin.</title>
        <authorList>
            <person name="Callol A."/>
            <person name="Pajuelo D."/>
            <person name="Ebbesson L."/>
            <person name="Teles M."/>
            <person name="MacKenzie S."/>
            <person name="Amaro C."/>
        </authorList>
    </citation>
    <scope>NUCLEOTIDE SEQUENCE</scope>
</reference>
<sequence>MLLLPNTASRQSRCCSGALSLWQQK</sequence>
<dbReference type="AlphaFoldDB" id="A0A0E9S9Q4"/>
<proteinExistence type="predicted"/>
<protein>
    <submittedName>
        <fullName evidence="1">Uncharacterized protein</fullName>
    </submittedName>
</protein>
<organism evidence="1">
    <name type="scientific">Anguilla anguilla</name>
    <name type="common">European freshwater eel</name>
    <name type="synonym">Muraena anguilla</name>
    <dbReference type="NCBI Taxonomy" id="7936"/>
    <lineage>
        <taxon>Eukaryota</taxon>
        <taxon>Metazoa</taxon>
        <taxon>Chordata</taxon>
        <taxon>Craniata</taxon>
        <taxon>Vertebrata</taxon>
        <taxon>Euteleostomi</taxon>
        <taxon>Actinopterygii</taxon>
        <taxon>Neopterygii</taxon>
        <taxon>Teleostei</taxon>
        <taxon>Anguilliformes</taxon>
        <taxon>Anguillidae</taxon>
        <taxon>Anguilla</taxon>
    </lineage>
</organism>
<reference evidence="1" key="1">
    <citation type="submission" date="2014-11" db="EMBL/GenBank/DDBJ databases">
        <authorList>
            <person name="Amaro Gonzalez C."/>
        </authorList>
    </citation>
    <scope>NUCLEOTIDE SEQUENCE</scope>
</reference>
<evidence type="ECO:0000313" key="1">
    <source>
        <dbReference type="EMBL" id="JAH37952.1"/>
    </source>
</evidence>
<dbReference type="EMBL" id="GBXM01070625">
    <property type="protein sequence ID" value="JAH37952.1"/>
    <property type="molecule type" value="Transcribed_RNA"/>
</dbReference>